<dbReference type="AlphaFoldDB" id="A0A9N9QJP2"/>
<evidence type="ECO:0000313" key="3">
    <source>
        <dbReference type="Proteomes" id="UP001152799"/>
    </source>
</evidence>
<organism evidence="2 3">
    <name type="scientific">Ceutorhynchus assimilis</name>
    <name type="common">cabbage seed weevil</name>
    <dbReference type="NCBI Taxonomy" id="467358"/>
    <lineage>
        <taxon>Eukaryota</taxon>
        <taxon>Metazoa</taxon>
        <taxon>Ecdysozoa</taxon>
        <taxon>Arthropoda</taxon>
        <taxon>Hexapoda</taxon>
        <taxon>Insecta</taxon>
        <taxon>Pterygota</taxon>
        <taxon>Neoptera</taxon>
        <taxon>Endopterygota</taxon>
        <taxon>Coleoptera</taxon>
        <taxon>Polyphaga</taxon>
        <taxon>Cucujiformia</taxon>
        <taxon>Curculionidae</taxon>
        <taxon>Ceutorhynchinae</taxon>
        <taxon>Ceutorhynchus</taxon>
    </lineage>
</organism>
<feature type="chain" id="PRO_5040361586" evidence="1">
    <location>
        <begin position="22"/>
        <end position="87"/>
    </location>
</feature>
<protein>
    <submittedName>
        <fullName evidence="2">Uncharacterized protein</fullName>
    </submittedName>
</protein>
<keyword evidence="3" id="KW-1185">Reference proteome</keyword>
<gene>
    <name evidence="2" type="ORF">CEUTPL_LOCUS2111</name>
</gene>
<accession>A0A9N9QJP2</accession>
<proteinExistence type="predicted"/>
<evidence type="ECO:0000256" key="1">
    <source>
        <dbReference type="SAM" id="SignalP"/>
    </source>
</evidence>
<dbReference type="OrthoDB" id="6743392at2759"/>
<feature type="signal peptide" evidence="1">
    <location>
        <begin position="1"/>
        <end position="21"/>
    </location>
</feature>
<name>A0A9N9QJP2_9CUCU</name>
<keyword evidence="1" id="KW-0732">Signal</keyword>
<reference evidence="2" key="1">
    <citation type="submission" date="2022-01" db="EMBL/GenBank/DDBJ databases">
        <authorList>
            <person name="King R."/>
        </authorList>
    </citation>
    <scope>NUCLEOTIDE SEQUENCE</scope>
</reference>
<sequence length="87" mass="10418">MKIYVFIFLALLAICVKTSHSNPVSKSFDSSHHHHSLDGVWKLNKKWKYRWVKEWSVKKVYVPVWKKIWTPVEIKKWIPGPSIVHHK</sequence>
<dbReference type="Proteomes" id="UP001152799">
    <property type="component" value="Chromosome 10"/>
</dbReference>
<evidence type="ECO:0000313" key="2">
    <source>
        <dbReference type="EMBL" id="CAG9761406.1"/>
    </source>
</evidence>
<dbReference type="EMBL" id="OU892286">
    <property type="protein sequence ID" value="CAG9761406.1"/>
    <property type="molecule type" value="Genomic_DNA"/>
</dbReference>